<name>A0A812MD20_SYMPI</name>
<keyword evidence="3" id="KW-1185">Reference proteome</keyword>
<comment type="caution">
    <text evidence="2">The sequence shown here is derived from an EMBL/GenBank/DDBJ whole genome shotgun (WGS) entry which is preliminary data.</text>
</comment>
<keyword evidence="1" id="KW-0732">Signal</keyword>
<sequence>MAPMAFSASFAFFSLSLVVRKAAGHAMLTVPHSKNNGYPGSYALTRSEYYTTASWWLDRAFFEGDTKKTPWLKPGHFSWRDARDLYPDFRQVFHPCGCYNPCLCGLLDRAVCYVALNFLVLSSEGENILYGDGKERTYCMGMLQGLYSFIPY</sequence>
<organism evidence="2 3">
    <name type="scientific">Symbiodinium pilosum</name>
    <name type="common">Dinoflagellate</name>
    <dbReference type="NCBI Taxonomy" id="2952"/>
    <lineage>
        <taxon>Eukaryota</taxon>
        <taxon>Sar</taxon>
        <taxon>Alveolata</taxon>
        <taxon>Dinophyceae</taxon>
        <taxon>Suessiales</taxon>
        <taxon>Symbiodiniaceae</taxon>
        <taxon>Symbiodinium</taxon>
    </lineage>
</organism>
<feature type="signal peptide" evidence="1">
    <location>
        <begin position="1"/>
        <end position="24"/>
    </location>
</feature>
<dbReference type="EMBL" id="CAJNIZ010008169">
    <property type="protein sequence ID" value="CAE7264847.1"/>
    <property type="molecule type" value="Genomic_DNA"/>
</dbReference>
<reference evidence="2" key="1">
    <citation type="submission" date="2021-02" db="EMBL/GenBank/DDBJ databases">
        <authorList>
            <person name="Dougan E. K."/>
            <person name="Rhodes N."/>
            <person name="Thang M."/>
            <person name="Chan C."/>
        </authorList>
    </citation>
    <scope>NUCLEOTIDE SEQUENCE</scope>
</reference>
<protein>
    <submittedName>
        <fullName evidence="2">Uncharacterized protein</fullName>
    </submittedName>
</protein>
<evidence type="ECO:0000256" key="1">
    <source>
        <dbReference type="SAM" id="SignalP"/>
    </source>
</evidence>
<evidence type="ECO:0000313" key="2">
    <source>
        <dbReference type="EMBL" id="CAE7264847.1"/>
    </source>
</evidence>
<evidence type="ECO:0000313" key="3">
    <source>
        <dbReference type="Proteomes" id="UP000649617"/>
    </source>
</evidence>
<gene>
    <name evidence="2" type="ORF">SPIL2461_LOCUS5676</name>
</gene>
<feature type="chain" id="PRO_5032606878" evidence="1">
    <location>
        <begin position="25"/>
        <end position="152"/>
    </location>
</feature>
<dbReference type="AlphaFoldDB" id="A0A812MD20"/>
<dbReference type="Proteomes" id="UP000649617">
    <property type="component" value="Unassembled WGS sequence"/>
</dbReference>
<proteinExistence type="predicted"/>
<accession>A0A812MD20</accession>
<dbReference type="OrthoDB" id="414487at2759"/>